<keyword evidence="3" id="KW-0964">Secreted</keyword>
<dbReference type="GO" id="GO:0005184">
    <property type="term" value="F:neuropeptide hormone activity"/>
    <property type="evidence" value="ECO:0007669"/>
    <property type="project" value="InterPro"/>
</dbReference>
<dbReference type="PANTHER" id="PTHR35981:SF2">
    <property type="entry name" value="ION TRANSPORT PEPTIDE, ISOFORM C"/>
    <property type="match status" value="1"/>
</dbReference>
<dbReference type="EMBL" id="HACA01009539">
    <property type="protein sequence ID" value="CDW26900.1"/>
    <property type="molecule type" value="Transcribed_RNA"/>
</dbReference>
<comment type="similarity">
    <text evidence="2">Belongs to the arthropod CHH/MIH/GIH/VIH hormone family.</text>
</comment>
<organism evidence="8">
    <name type="scientific">Lepeophtheirus salmonis</name>
    <name type="common">Salmon louse</name>
    <name type="synonym">Caligus salmonis</name>
    <dbReference type="NCBI Taxonomy" id="72036"/>
    <lineage>
        <taxon>Eukaryota</taxon>
        <taxon>Metazoa</taxon>
        <taxon>Ecdysozoa</taxon>
        <taxon>Arthropoda</taxon>
        <taxon>Crustacea</taxon>
        <taxon>Multicrustacea</taxon>
        <taxon>Hexanauplia</taxon>
        <taxon>Copepoda</taxon>
        <taxon>Siphonostomatoida</taxon>
        <taxon>Caligidae</taxon>
        <taxon>Lepeophtheirus</taxon>
    </lineage>
</organism>
<dbReference type="GO" id="GO:0007623">
    <property type="term" value="P:circadian rhythm"/>
    <property type="evidence" value="ECO:0007669"/>
    <property type="project" value="TreeGrafter"/>
</dbReference>
<dbReference type="PROSITE" id="PS01250">
    <property type="entry name" value="CHH_MIH_GIH"/>
    <property type="match status" value="1"/>
</dbReference>
<keyword evidence="5 7" id="KW-1015">Disulfide bond</keyword>
<dbReference type="Gene3D" id="1.10.2010.10">
    <property type="entry name" value="Crustacean CHH/MIH/GIH neurohormone"/>
    <property type="match status" value="1"/>
</dbReference>
<protein>
    <submittedName>
        <fullName evidence="8">Uncharacterized protein</fullName>
    </submittedName>
</protein>
<keyword evidence="4" id="KW-0372">Hormone</keyword>
<evidence type="ECO:0000256" key="1">
    <source>
        <dbReference type="ARBA" id="ARBA00004613"/>
    </source>
</evidence>
<evidence type="ECO:0000256" key="4">
    <source>
        <dbReference type="ARBA" id="ARBA00022702"/>
    </source>
</evidence>
<reference evidence="8" key="1">
    <citation type="submission" date="2014-05" db="EMBL/GenBank/DDBJ databases">
        <authorList>
            <person name="Chronopoulou M."/>
        </authorList>
    </citation>
    <scope>NUCLEOTIDE SEQUENCE</scope>
    <source>
        <tissue evidence="8">Whole organism</tissue>
    </source>
</reference>
<feature type="disulfide bond" evidence="7">
    <location>
        <begin position="110"/>
        <end position="136"/>
    </location>
</feature>
<dbReference type="FunFam" id="1.10.2010.10:FF:000001">
    <property type="entry name" value="Ion transport peptide isoform C"/>
    <property type="match status" value="1"/>
</dbReference>
<dbReference type="PRINTS" id="PR00550">
    <property type="entry name" value="HYPRGLYCEMIC"/>
</dbReference>
<dbReference type="Pfam" id="PF01147">
    <property type="entry name" value="Crust_neurohorm"/>
    <property type="match status" value="1"/>
</dbReference>
<feature type="non-terminal residue" evidence="8">
    <location>
        <position position="1"/>
    </location>
</feature>
<dbReference type="InterPro" id="IPR000346">
    <property type="entry name" value="Hyperglycemic1"/>
</dbReference>
<feature type="disulfide bond" evidence="7">
    <location>
        <begin position="91"/>
        <end position="127"/>
    </location>
</feature>
<sequence>LIILFPLLFKFIAMTDKTQLIKCFNYRLLAHLAVLFNILSISSSLGNQIEKRFRPMGFNGGPYSWIGSSEGPMTSYFAGIKDKRNYVDLQCRGMYDQGMFAQLDRICEDCYNLYKDAEVHGFCRSDCFSSHTFKQCLQSLLLEKESEFYLEMVEIIGKRRKK</sequence>
<proteinExistence type="inferred from homology"/>
<dbReference type="InterPro" id="IPR031098">
    <property type="entry name" value="Crust_neurohorm"/>
</dbReference>
<dbReference type="PRINTS" id="PR00548">
    <property type="entry name" value="HYPRGLYCEMC1"/>
</dbReference>
<comment type="subcellular location">
    <subcellularLocation>
        <location evidence="1">Secreted</location>
    </subcellularLocation>
</comment>
<dbReference type="InterPro" id="IPR001166">
    <property type="entry name" value="Hyperglycemic"/>
</dbReference>
<accession>A0A0K2TM51</accession>
<dbReference type="InterPro" id="IPR018251">
    <property type="entry name" value="Crust_neurhormone_CS"/>
</dbReference>
<evidence type="ECO:0000256" key="6">
    <source>
        <dbReference type="ARBA" id="ARBA00023320"/>
    </source>
</evidence>
<dbReference type="AlphaFoldDB" id="A0A0K2TM51"/>
<evidence type="ECO:0000256" key="5">
    <source>
        <dbReference type="ARBA" id="ARBA00023157"/>
    </source>
</evidence>
<dbReference type="OrthoDB" id="6330469at2759"/>
<dbReference type="SUPFAM" id="SSF81778">
    <property type="entry name" value="Crustacean CHH/MIH/GIH neurohormone"/>
    <property type="match status" value="1"/>
</dbReference>
<evidence type="ECO:0000256" key="3">
    <source>
        <dbReference type="ARBA" id="ARBA00022525"/>
    </source>
</evidence>
<name>A0A0K2TM51_LEPSM</name>
<evidence type="ECO:0000256" key="7">
    <source>
        <dbReference type="PIRSR" id="PIRSR631098-51"/>
    </source>
</evidence>
<keyword evidence="6" id="KW-0527">Neuropeptide</keyword>
<dbReference type="GO" id="GO:0005576">
    <property type="term" value="C:extracellular region"/>
    <property type="evidence" value="ECO:0007669"/>
    <property type="project" value="UniProtKB-SubCell"/>
</dbReference>
<evidence type="ECO:0000313" key="8">
    <source>
        <dbReference type="EMBL" id="CDW26900.1"/>
    </source>
</evidence>
<feature type="disulfide bond" evidence="7">
    <location>
        <begin position="107"/>
        <end position="123"/>
    </location>
</feature>
<evidence type="ECO:0000256" key="2">
    <source>
        <dbReference type="ARBA" id="ARBA00005447"/>
    </source>
</evidence>
<dbReference type="InterPro" id="IPR035957">
    <property type="entry name" value="Crust_neurohorm_sf"/>
</dbReference>
<dbReference type="PANTHER" id="PTHR35981">
    <property type="entry name" value="ION TRANSPORT PEPTIDE, ISOFORM C"/>
    <property type="match status" value="1"/>
</dbReference>
<dbReference type="GO" id="GO:0007218">
    <property type="term" value="P:neuropeptide signaling pathway"/>
    <property type="evidence" value="ECO:0007669"/>
    <property type="project" value="UniProtKB-KW"/>
</dbReference>